<dbReference type="PANTHER" id="PTHR46697">
    <property type="entry name" value="FORMIN-BINDING PROTEIN 4"/>
    <property type="match status" value="1"/>
</dbReference>
<dbReference type="PROSITE" id="PS50020">
    <property type="entry name" value="WW_DOMAIN_2"/>
    <property type="match status" value="2"/>
</dbReference>
<reference evidence="10" key="1">
    <citation type="submission" date="2025-08" db="UniProtKB">
        <authorList>
            <consortium name="Ensembl"/>
        </authorList>
    </citation>
    <scope>IDENTIFICATION</scope>
</reference>
<feature type="compositionally biased region" description="Basic and acidic residues" evidence="8">
    <location>
        <begin position="339"/>
        <end position="354"/>
    </location>
</feature>
<dbReference type="InterPro" id="IPR053076">
    <property type="entry name" value="WW_domain_protein"/>
</dbReference>
<accession>A0A8B9MGB5</accession>
<protein>
    <recommendedName>
        <fullName evidence="6">Formin-binding protein 4</fullName>
    </recommendedName>
    <alternativeName>
        <fullName evidence="7">Formin-binding protein 30</fullName>
    </alternativeName>
</protein>
<dbReference type="SMART" id="SM00456">
    <property type="entry name" value="WW"/>
    <property type="match status" value="2"/>
</dbReference>
<feature type="compositionally biased region" description="Basic and acidic residues" evidence="8">
    <location>
        <begin position="196"/>
        <end position="207"/>
    </location>
</feature>
<dbReference type="InterPro" id="IPR036020">
    <property type="entry name" value="WW_dom_sf"/>
</dbReference>
<organism evidence="10 11">
    <name type="scientific">Accipiter nisus</name>
    <name type="common">Eurasian sparrowhawk</name>
    <dbReference type="NCBI Taxonomy" id="211598"/>
    <lineage>
        <taxon>Eukaryota</taxon>
        <taxon>Metazoa</taxon>
        <taxon>Chordata</taxon>
        <taxon>Craniata</taxon>
        <taxon>Vertebrata</taxon>
        <taxon>Euteleostomi</taxon>
        <taxon>Archelosauria</taxon>
        <taxon>Archosauria</taxon>
        <taxon>Dinosauria</taxon>
        <taxon>Saurischia</taxon>
        <taxon>Theropoda</taxon>
        <taxon>Coelurosauria</taxon>
        <taxon>Aves</taxon>
        <taxon>Neognathae</taxon>
        <taxon>Neoaves</taxon>
        <taxon>Telluraves</taxon>
        <taxon>Accipitrimorphae</taxon>
        <taxon>Accipitriformes</taxon>
        <taxon>Accipitridae</taxon>
        <taxon>Accipitrinae</taxon>
        <taxon>Accipiter</taxon>
    </lineage>
</organism>
<feature type="compositionally biased region" description="Basic residues" evidence="8">
    <location>
        <begin position="776"/>
        <end position="789"/>
    </location>
</feature>
<evidence type="ECO:0000313" key="10">
    <source>
        <dbReference type="Ensembl" id="ENSANIP00000004890.1"/>
    </source>
</evidence>
<keyword evidence="1" id="KW-1017">Isopeptide bond</keyword>
<feature type="region of interest" description="Disordered" evidence="8">
    <location>
        <begin position="196"/>
        <end position="362"/>
    </location>
</feature>
<keyword evidence="5" id="KW-0007">Acetylation</keyword>
<reference evidence="10" key="2">
    <citation type="submission" date="2025-09" db="UniProtKB">
        <authorList>
            <consortium name="Ensembl"/>
        </authorList>
    </citation>
    <scope>IDENTIFICATION</scope>
</reference>
<evidence type="ECO:0000256" key="5">
    <source>
        <dbReference type="ARBA" id="ARBA00022990"/>
    </source>
</evidence>
<feature type="domain" description="WW" evidence="9">
    <location>
        <begin position="64"/>
        <end position="92"/>
    </location>
</feature>
<dbReference type="Ensembl" id="ENSANIT00000005054.1">
    <property type="protein sequence ID" value="ENSANIP00000004890.1"/>
    <property type="gene ID" value="ENSANIG00000003300.1"/>
</dbReference>
<evidence type="ECO:0000256" key="6">
    <source>
        <dbReference type="ARBA" id="ARBA00074617"/>
    </source>
</evidence>
<feature type="region of interest" description="Disordered" evidence="8">
    <location>
        <begin position="544"/>
        <end position="632"/>
    </location>
</feature>
<sequence length="865" mass="93867">PPSHSLRVHCSAPPPTPPRPEPKESGSGQSSGTANGAGPAPAPEWQYDTQCSLAGVGELEMGDWQEVWDENTGCYYYWNTQSNEVTWELPQYLATQVQGLQHYQHSTVAGANGSFVAAAELYPQEKGAAPGSVGRGASLTKREVKKEVNEGVQALSNSEEEKKGVAAALLAPLLPDVVKEEEERWRRKVICKEEVEPPPEEEAKAEEAAAAPEEPQPSRDPLEDTLQEDLCSVVQSGESAEEEEEQDTLELEMVLERKKAELRALEEGDGSVSGSSPLSDGSQSASQDATRRLASKRGKWKLFVGAASPESASRGSSKTGRESPEAGEAAASTEAADAISDKEAESEEPQEKAKAQGAPKIEEEEQDLKFQIGELANTLTSKLEFLGINRQSISNFHMLLLQTETRIADWREGALNGNYLKRKLQDAAEQLKQYEINATPKGWSCHWDREHRRYFYVNERSGESQWEFPDGEDEEEGQRSTDRKADGPPKPPPKDKGERAEDPAERSAGSLCKESFSGQVPATSLMPLTPFWTLLQSSVPVLQPPLPLEMPPPPPPPPDSPPPPPPPPPPPGEDGEIQEVEMEDEGGEEPPAPGTEEDAPLKPLLRPAASSSQVSAPLLSTKPQKRKAVEMSPGLMQRTATIGSCPVIYSQPLMATGKYQPSAVPLASLRPRQRLQGEIQGRPNLRIAPGHAGPQPATLGLQSGYLGVTAPTAPSVMSYSECAAPVSLAAATVQPAPARGALPAASTTDQPPPPPPPQTPPPPAPKAPPPPEKEKPRKGRKDKGKKGKTKMPSLVKKWQSIQRELDEEENSSSSEEDRETTAQRRIEEWKQQQLMSGMAERNANFEALPEDWRARLKRRKTASST</sequence>
<dbReference type="Pfam" id="PF00397">
    <property type="entry name" value="WW"/>
    <property type="match status" value="2"/>
</dbReference>
<feature type="region of interest" description="Disordered" evidence="8">
    <location>
        <begin position="1"/>
        <end position="45"/>
    </location>
</feature>
<feature type="region of interest" description="Disordered" evidence="8">
    <location>
        <begin position="739"/>
        <end position="865"/>
    </location>
</feature>
<dbReference type="SUPFAM" id="SSF51045">
    <property type="entry name" value="WW domain"/>
    <property type="match status" value="2"/>
</dbReference>
<evidence type="ECO:0000256" key="7">
    <source>
        <dbReference type="ARBA" id="ARBA00078190"/>
    </source>
</evidence>
<dbReference type="PROSITE" id="PS01159">
    <property type="entry name" value="WW_DOMAIN_1"/>
    <property type="match status" value="1"/>
</dbReference>
<dbReference type="CDD" id="cd00201">
    <property type="entry name" value="WW"/>
    <property type="match status" value="2"/>
</dbReference>
<keyword evidence="3" id="KW-0677">Repeat</keyword>
<feature type="compositionally biased region" description="Low complexity" evidence="8">
    <location>
        <begin position="326"/>
        <end position="338"/>
    </location>
</feature>
<evidence type="ECO:0000256" key="3">
    <source>
        <dbReference type="ARBA" id="ARBA00022737"/>
    </source>
</evidence>
<keyword evidence="11" id="KW-1185">Reference proteome</keyword>
<feature type="compositionally biased region" description="Basic residues" evidence="8">
    <location>
        <begin position="855"/>
        <end position="865"/>
    </location>
</feature>
<evidence type="ECO:0000256" key="4">
    <source>
        <dbReference type="ARBA" id="ARBA00022843"/>
    </source>
</evidence>
<evidence type="ECO:0000259" key="9">
    <source>
        <dbReference type="PROSITE" id="PS50020"/>
    </source>
</evidence>
<feature type="compositionally biased region" description="Basic and acidic residues" evidence="8">
    <location>
        <begin position="254"/>
        <end position="266"/>
    </location>
</feature>
<feature type="compositionally biased region" description="Basic and acidic residues" evidence="8">
    <location>
        <begin position="819"/>
        <end position="830"/>
    </location>
</feature>
<feature type="compositionally biased region" description="Low complexity" evidence="8">
    <location>
        <begin position="270"/>
        <end position="286"/>
    </location>
</feature>
<dbReference type="InterPro" id="IPR001202">
    <property type="entry name" value="WW_dom"/>
</dbReference>
<dbReference type="PANTHER" id="PTHR46697:SF1">
    <property type="entry name" value="FORMIN-BINDING PROTEIN 4"/>
    <property type="match status" value="1"/>
</dbReference>
<keyword evidence="2" id="KW-0597">Phosphoprotein</keyword>
<feature type="domain" description="WW" evidence="9">
    <location>
        <begin position="437"/>
        <end position="471"/>
    </location>
</feature>
<feature type="compositionally biased region" description="Acidic residues" evidence="8">
    <location>
        <begin position="239"/>
        <end position="250"/>
    </location>
</feature>
<evidence type="ECO:0000256" key="2">
    <source>
        <dbReference type="ARBA" id="ARBA00022553"/>
    </source>
</evidence>
<dbReference type="FunFam" id="2.20.70.10:FF:000056">
    <property type="entry name" value="Formin binding protein 4"/>
    <property type="match status" value="1"/>
</dbReference>
<dbReference type="Proteomes" id="UP000694541">
    <property type="component" value="Unplaced"/>
</dbReference>
<feature type="compositionally biased region" description="Basic and acidic residues" evidence="8">
    <location>
        <begin position="477"/>
        <end position="505"/>
    </location>
</feature>
<evidence type="ECO:0000256" key="1">
    <source>
        <dbReference type="ARBA" id="ARBA00022499"/>
    </source>
</evidence>
<proteinExistence type="predicted"/>
<feature type="compositionally biased region" description="Pro residues" evidence="8">
    <location>
        <begin position="750"/>
        <end position="770"/>
    </location>
</feature>
<evidence type="ECO:0000313" key="11">
    <source>
        <dbReference type="Proteomes" id="UP000694541"/>
    </source>
</evidence>
<evidence type="ECO:0000256" key="8">
    <source>
        <dbReference type="SAM" id="MobiDB-lite"/>
    </source>
</evidence>
<name>A0A8B9MGB5_9AVES</name>
<keyword evidence="4" id="KW-0832">Ubl conjugation</keyword>
<feature type="compositionally biased region" description="Acidic residues" evidence="8">
    <location>
        <begin position="805"/>
        <end position="818"/>
    </location>
</feature>
<feature type="compositionally biased region" description="Pro residues" evidence="8">
    <location>
        <begin position="544"/>
        <end position="572"/>
    </location>
</feature>
<dbReference type="AlphaFoldDB" id="A0A8B9MGB5"/>
<feature type="region of interest" description="Disordered" evidence="8">
    <location>
        <begin position="463"/>
        <end position="516"/>
    </location>
</feature>
<dbReference type="FunFam" id="2.20.70.10:FF:000058">
    <property type="entry name" value="Formin binding protein 4"/>
    <property type="match status" value="1"/>
</dbReference>
<dbReference type="Gene3D" id="2.20.70.10">
    <property type="match status" value="2"/>
</dbReference>
<feature type="compositionally biased region" description="Acidic residues" evidence="8">
    <location>
        <begin position="573"/>
        <end position="588"/>
    </location>
</feature>